<dbReference type="GO" id="GO:0016747">
    <property type="term" value="F:acyltransferase activity, transferring groups other than amino-acyl groups"/>
    <property type="evidence" value="ECO:0007669"/>
    <property type="project" value="InterPro"/>
</dbReference>
<evidence type="ECO:0000256" key="2">
    <source>
        <dbReference type="ARBA" id="ARBA00023315"/>
    </source>
</evidence>
<keyword evidence="2" id="KW-0012">Acyltransferase</keyword>
<dbReference type="eggNOG" id="COG0454">
    <property type="taxonomic scope" value="Bacteria"/>
</dbReference>
<name>D5SIT7_STRCL</name>
<keyword evidence="1 4" id="KW-0808">Transferase</keyword>
<dbReference type="GeneID" id="93733514"/>
<dbReference type="Proteomes" id="UP000002357">
    <property type="component" value="Plasmid pSCL4"/>
</dbReference>
<dbReference type="InterPro" id="IPR050832">
    <property type="entry name" value="Bact_Acetyltransf"/>
</dbReference>
<feature type="domain" description="N-acetyltransferase" evidence="3">
    <location>
        <begin position="29"/>
        <end position="182"/>
    </location>
</feature>
<dbReference type="Gene3D" id="3.40.630.30">
    <property type="match status" value="1"/>
</dbReference>
<evidence type="ECO:0000313" key="4">
    <source>
        <dbReference type="EMBL" id="EFG03830.2"/>
    </source>
</evidence>
<dbReference type="AlphaFoldDB" id="D5SIT7"/>
<keyword evidence="4" id="KW-0614">Plasmid</keyword>
<organism evidence="4 5">
    <name type="scientific">Streptomyces clavuligerus</name>
    <dbReference type="NCBI Taxonomy" id="1901"/>
    <lineage>
        <taxon>Bacteria</taxon>
        <taxon>Bacillati</taxon>
        <taxon>Actinomycetota</taxon>
        <taxon>Actinomycetes</taxon>
        <taxon>Kitasatosporales</taxon>
        <taxon>Streptomycetaceae</taxon>
        <taxon>Streptomyces</taxon>
    </lineage>
</organism>
<keyword evidence="5" id="KW-1185">Reference proteome</keyword>
<sequence length="182" mass="20209">MINSKGSPDARKRFCSGGSACEIVAMSDAVIRRAEFDDAPALAAMRWRFKVEDGGDEVPQDEEGFTAGCERWLRSRMAGPWRVWLAEVDGRPCGHVFVCLVEKVPSPYPGSDALGYVTNFYVTPEQRNRGLGKALLDEVTRYARTHGLDTLIVWPSERSAPLYRRCGFDGPDELLEQPVAPS</sequence>
<dbReference type="InterPro" id="IPR016181">
    <property type="entry name" value="Acyl_CoA_acyltransferase"/>
</dbReference>
<dbReference type="Pfam" id="PF00583">
    <property type="entry name" value="Acetyltransf_1"/>
    <property type="match status" value="1"/>
</dbReference>
<geneLocation type="plasmid" evidence="4 5">
    <name>pSCL4</name>
</geneLocation>
<dbReference type="CDD" id="cd04301">
    <property type="entry name" value="NAT_SF"/>
    <property type="match status" value="1"/>
</dbReference>
<dbReference type="PANTHER" id="PTHR43877">
    <property type="entry name" value="AMINOALKYLPHOSPHONATE N-ACETYLTRANSFERASE-RELATED-RELATED"/>
    <property type="match status" value="1"/>
</dbReference>
<dbReference type="SUPFAM" id="SSF55729">
    <property type="entry name" value="Acyl-CoA N-acyltransferases (Nat)"/>
    <property type="match status" value="1"/>
</dbReference>
<proteinExistence type="predicted"/>
<dbReference type="EMBL" id="CM000914">
    <property type="protein sequence ID" value="EFG03830.2"/>
    <property type="molecule type" value="Genomic_DNA"/>
</dbReference>
<evidence type="ECO:0000256" key="1">
    <source>
        <dbReference type="ARBA" id="ARBA00022679"/>
    </source>
</evidence>
<evidence type="ECO:0000313" key="5">
    <source>
        <dbReference type="Proteomes" id="UP000002357"/>
    </source>
</evidence>
<reference evidence="4 5" key="1">
    <citation type="journal article" date="2010" name="Genome Biol. Evol.">
        <title>The sequence of a 1.8-mb bacterial linear plasmid reveals a rich evolutionary reservoir of secondary metabolic pathways.</title>
        <authorList>
            <person name="Medema M.H."/>
            <person name="Trefzer A."/>
            <person name="Kovalchuk A."/>
            <person name="van den Berg M."/>
            <person name="Mueller U."/>
            <person name="Heijne W."/>
            <person name="Wu L."/>
            <person name="Alam M.T."/>
            <person name="Ronning C.M."/>
            <person name="Nierman W.C."/>
            <person name="Bovenberg R.A.L."/>
            <person name="Breitling R."/>
            <person name="Takano E."/>
        </authorList>
    </citation>
    <scope>NUCLEOTIDE SEQUENCE [LARGE SCALE GENOMIC DNA]</scope>
    <source>
        <strain evidence="5">ATCC 27064 / DSM 738 / JCM 4710 / NBRC 13307 / NCIMB 12785 / NRRL 3585 / VKM Ac-602</strain>
        <plasmid evidence="4">pSCL4</plasmid>
    </source>
</reference>
<dbReference type="InterPro" id="IPR000182">
    <property type="entry name" value="GNAT_dom"/>
</dbReference>
<gene>
    <name evidence="4" type="ORF">SCLAV_p0339</name>
</gene>
<accession>D5SIT7</accession>
<dbReference type="PROSITE" id="PS51186">
    <property type="entry name" value="GNAT"/>
    <property type="match status" value="1"/>
</dbReference>
<evidence type="ECO:0000259" key="3">
    <source>
        <dbReference type="PROSITE" id="PS51186"/>
    </source>
</evidence>
<dbReference type="RefSeq" id="WP_003963035.1">
    <property type="nucleotide sequence ID" value="NZ_CM000914.1"/>
</dbReference>
<protein>
    <submittedName>
        <fullName evidence="4">Putative acetyltransferase</fullName>
    </submittedName>
</protein>